<dbReference type="Pfam" id="PF08808">
    <property type="entry name" value="RES"/>
    <property type="match status" value="1"/>
</dbReference>
<protein>
    <submittedName>
        <fullName evidence="2">RES family NAD+ phosphorylase</fullName>
    </submittedName>
</protein>
<proteinExistence type="predicted"/>
<dbReference type="RefSeq" id="WP_212689059.1">
    <property type="nucleotide sequence ID" value="NZ_JAGSPN010000015.1"/>
</dbReference>
<dbReference type="AlphaFoldDB" id="A0A941DMB1"/>
<gene>
    <name evidence="2" type="ORF">KDM89_16675</name>
</gene>
<dbReference type="EMBL" id="JAGSPN010000015">
    <property type="protein sequence ID" value="MBR7783782.1"/>
    <property type="molecule type" value="Genomic_DNA"/>
</dbReference>
<sequence length="156" mass="17020">MITAWRIATDTPGYTADDMQGTGAKLTGGRWNREGTPLVYCASNISLACLETLVHLNAGLLPLNRYLVSIQIPPAVWQAAEHFDAASHIGWDAIPAGKVSLEYGSQWATSMRSALLLVPSVIVPEELNILINPLHPDASTIRASKTRKWTYHAVSR</sequence>
<dbReference type="Proteomes" id="UP000680067">
    <property type="component" value="Unassembled WGS sequence"/>
</dbReference>
<keyword evidence="3" id="KW-1185">Reference proteome</keyword>
<organism evidence="2 3">
    <name type="scientific">Undibacterium luofuense</name>
    <dbReference type="NCBI Taxonomy" id="2828733"/>
    <lineage>
        <taxon>Bacteria</taxon>
        <taxon>Pseudomonadati</taxon>
        <taxon>Pseudomonadota</taxon>
        <taxon>Betaproteobacteria</taxon>
        <taxon>Burkholderiales</taxon>
        <taxon>Oxalobacteraceae</taxon>
        <taxon>Undibacterium</taxon>
    </lineage>
</organism>
<reference evidence="2" key="1">
    <citation type="submission" date="2021-04" db="EMBL/GenBank/DDBJ databases">
        <title>novel species isolated from subtropical streams in China.</title>
        <authorList>
            <person name="Lu H."/>
        </authorList>
    </citation>
    <scope>NUCLEOTIDE SEQUENCE</scope>
    <source>
        <strain evidence="2">LFS511W</strain>
    </source>
</reference>
<name>A0A941DMB1_9BURK</name>
<evidence type="ECO:0000259" key="1">
    <source>
        <dbReference type="SMART" id="SM00953"/>
    </source>
</evidence>
<accession>A0A941DMB1</accession>
<dbReference type="InterPro" id="IPR014914">
    <property type="entry name" value="RES_dom"/>
</dbReference>
<feature type="domain" description="RES" evidence="1">
    <location>
        <begin position="18"/>
        <end position="145"/>
    </location>
</feature>
<evidence type="ECO:0000313" key="2">
    <source>
        <dbReference type="EMBL" id="MBR7783782.1"/>
    </source>
</evidence>
<dbReference type="SMART" id="SM00953">
    <property type="entry name" value="RES"/>
    <property type="match status" value="1"/>
</dbReference>
<evidence type="ECO:0000313" key="3">
    <source>
        <dbReference type="Proteomes" id="UP000680067"/>
    </source>
</evidence>
<comment type="caution">
    <text evidence="2">The sequence shown here is derived from an EMBL/GenBank/DDBJ whole genome shotgun (WGS) entry which is preliminary data.</text>
</comment>